<evidence type="ECO:0000256" key="6">
    <source>
        <dbReference type="PIRNR" id="PIRNR002854"/>
    </source>
</evidence>
<dbReference type="InterPro" id="IPR004872">
    <property type="entry name" value="Lipoprotein_NlpA"/>
</dbReference>
<comment type="caution">
    <text evidence="9">The sequence shown here is derived from an EMBL/GenBank/DDBJ whole genome shotgun (WGS) entry which is preliminary data.</text>
</comment>
<dbReference type="Gene3D" id="3.40.190.10">
    <property type="entry name" value="Periplasmic binding protein-like II"/>
    <property type="match status" value="2"/>
</dbReference>
<feature type="signal peptide" evidence="8">
    <location>
        <begin position="1"/>
        <end position="21"/>
    </location>
</feature>
<keyword evidence="2 8" id="KW-0732">Signal</keyword>
<evidence type="ECO:0000256" key="1">
    <source>
        <dbReference type="ARBA" id="ARBA00004635"/>
    </source>
</evidence>
<evidence type="ECO:0000313" key="9">
    <source>
        <dbReference type="EMBL" id="KRK74137.1"/>
    </source>
</evidence>
<reference evidence="9 10" key="1">
    <citation type="journal article" date="2015" name="Genome Announc.">
        <title>Expanding the biotechnology potential of lactobacilli through comparative genomics of 213 strains and associated genera.</title>
        <authorList>
            <person name="Sun Z."/>
            <person name="Harris H.M."/>
            <person name="McCann A."/>
            <person name="Guo C."/>
            <person name="Argimon S."/>
            <person name="Zhang W."/>
            <person name="Yang X."/>
            <person name="Jeffery I.B."/>
            <person name="Cooney J.C."/>
            <person name="Kagawa T.F."/>
            <person name="Liu W."/>
            <person name="Song Y."/>
            <person name="Salvetti E."/>
            <person name="Wrobel A."/>
            <person name="Rasinkangas P."/>
            <person name="Parkhill J."/>
            <person name="Rea M.C."/>
            <person name="O'Sullivan O."/>
            <person name="Ritari J."/>
            <person name="Douillard F.P."/>
            <person name="Paul Ross R."/>
            <person name="Yang R."/>
            <person name="Briner A.E."/>
            <person name="Felis G.E."/>
            <person name="de Vos W.M."/>
            <person name="Barrangou R."/>
            <person name="Klaenhammer T.R."/>
            <person name="Caufield P.W."/>
            <person name="Cui Y."/>
            <person name="Zhang H."/>
            <person name="O'Toole P.W."/>
        </authorList>
    </citation>
    <scope>NUCLEOTIDE SEQUENCE [LARGE SCALE GENOMIC DNA]</scope>
    <source>
        <strain evidence="9 10">JCM 17158</strain>
    </source>
</reference>
<evidence type="ECO:0000256" key="4">
    <source>
        <dbReference type="ARBA" id="ARBA00023139"/>
    </source>
</evidence>
<dbReference type="STRING" id="1291734.FD02_GL000732"/>
<keyword evidence="10" id="KW-1185">Reference proteome</keyword>
<evidence type="ECO:0000256" key="8">
    <source>
        <dbReference type="SAM" id="SignalP"/>
    </source>
</evidence>
<evidence type="ECO:0000256" key="5">
    <source>
        <dbReference type="ARBA" id="ARBA00023288"/>
    </source>
</evidence>
<evidence type="ECO:0000256" key="7">
    <source>
        <dbReference type="PIRSR" id="PIRSR002854-1"/>
    </source>
</evidence>
<dbReference type="PATRIC" id="fig|1291734.4.peg.758"/>
<dbReference type="EMBL" id="AZDJ01000001">
    <property type="protein sequence ID" value="KRK74137.1"/>
    <property type="molecule type" value="Genomic_DNA"/>
</dbReference>
<evidence type="ECO:0000256" key="2">
    <source>
        <dbReference type="ARBA" id="ARBA00022729"/>
    </source>
</evidence>
<dbReference type="OrthoDB" id="9812878at2"/>
<feature type="chain" id="PRO_5006406340" description="Lipoprotein" evidence="8">
    <location>
        <begin position="22"/>
        <end position="275"/>
    </location>
</feature>
<feature type="lipid moiety-binding region" description="S-diacylglycerol cysteine" evidence="7">
    <location>
        <position position="23"/>
    </location>
</feature>
<proteinExistence type="inferred from homology"/>
<dbReference type="PIRSF" id="PIRSF002854">
    <property type="entry name" value="MetQ"/>
    <property type="match status" value="1"/>
</dbReference>
<dbReference type="PROSITE" id="PS51257">
    <property type="entry name" value="PROKAR_LIPOPROTEIN"/>
    <property type="match status" value="1"/>
</dbReference>
<evidence type="ECO:0000256" key="3">
    <source>
        <dbReference type="ARBA" id="ARBA00023136"/>
    </source>
</evidence>
<dbReference type="GO" id="GO:0016020">
    <property type="term" value="C:membrane"/>
    <property type="evidence" value="ECO:0007669"/>
    <property type="project" value="UniProtKB-SubCell"/>
</dbReference>
<dbReference type="SUPFAM" id="SSF53850">
    <property type="entry name" value="Periplasmic binding protein-like II"/>
    <property type="match status" value="1"/>
</dbReference>
<keyword evidence="3" id="KW-0472">Membrane</keyword>
<protein>
    <recommendedName>
        <fullName evidence="6">Lipoprotein</fullName>
    </recommendedName>
</protein>
<comment type="similarity">
    <text evidence="6">Belongs to the nlpA lipoprotein family.</text>
</comment>
<comment type="subcellular location">
    <subcellularLocation>
        <location evidence="1">Membrane</location>
        <topology evidence="1">Lipid-anchor</topology>
    </subcellularLocation>
</comment>
<gene>
    <name evidence="9" type="ORF">FD02_GL000732</name>
</gene>
<dbReference type="RefSeq" id="WP_054723045.1">
    <property type="nucleotide sequence ID" value="NZ_AZDJ01000001.1"/>
</dbReference>
<accession>A0A0R1JZG5</accession>
<dbReference type="PANTHER" id="PTHR30429">
    <property type="entry name" value="D-METHIONINE-BINDING LIPOPROTEIN METQ"/>
    <property type="match status" value="1"/>
</dbReference>
<name>A0A0R1JZG5_9LACO</name>
<dbReference type="Pfam" id="PF03180">
    <property type="entry name" value="Lipoprotein_9"/>
    <property type="match status" value="1"/>
</dbReference>
<dbReference type="PANTHER" id="PTHR30429:SF1">
    <property type="entry name" value="D-METHIONINE-BINDING LIPOPROTEIN METQ-RELATED"/>
    <property type="match status" value="1"/>
</dbReference>
<keyword evidence="4" id="KW-0564">Palmitate</keyword>
<sequence length="275" mass="30546">MKFWQKLATVALVAVPVLTLAACGNKTSDSKDKVVKVGIMSNDKEIWQDIQTRLKKQNVQIKLVEFTDYNRPNQALEDGDIQLNSFQHHAFLNEWNKAHGDHIVSIGNTYIGPMRAYSDSIKSLKELKKGDTVSVPNDASNEGRALLLLQQNGLITIKAGVANPTIRDIKTNKLNLKFTELDAAQTARSLKDVDAAIVNNDIAAAAKLVPKDAIATEKITKASKPWINFIAAKSKADAKNKTYQKIVKAYQTKRTATLLNKYYKGSTVPAWDYKF</sequence>
<keyword evidence="5 6" id="KW-0449">Lipoprotein</keyword>
<dbReference type="AlphaFoldDB" id="A0A0R1JZG5"/>
<organism evidence="9 10">
    <name type="scientific">Lacticaseibacillus nasuensis JCM 17158</name>
    <dbReference type="NCBI Taxonomy" id="1291734"/>
    <lineage>
        <taxon>Bacteria</taxon>
        <taxon>Bacillati</taxon>
        <taxon>Bacillota</taxon>
        <taxon>Bacilli</taxon>
        <taxon>Lactobacillales</taxon>
        <taxon>Lactobacillaceae</taxon>
        <taxon>Lacticaseibacillus</taxon>
    </lineage>
</organism>
<dbReference type="Proteomes" id="UP000051804">
    <property type="component" value="Unassembled WGS sequence"/>
</dbReference>
<evidence type="ECO:0000313" key="10">
    <source>
        <dbReference type="Proteomes" id="UP000051804"/>
    </source>
</evidence>